<dbReference type="EMBL" id="JAEVFJ010000003">
    <property type="protein sequence ID" value="KAH8106040.1"/>
    <property type="molecule type" value="Genomic_DNA"/>
</dbReference>
<dbReference type="OrthoDB" id="3256715at2759"/>
<evidence type="ECO:0000313" key="3">
    <source>
        <dbReference type="Proteomes" id="UP000813824"/>
    </source>
</evidence>
<comment type="caution">
    <text evidence="2">The sequence shown here is derived from an EMBL/GenBank/DDBJ whole genome shotgun (WGS) entry which is preliminary data.</text>
</comment>
<gene>
    <name evidence="2" type="ORF">BXZ70DRAFT_917899</name>
</gene>
<protein>
    <submittedName>
        <fullName evidence="2">Uncharacterized protein</fullName>
    </submittedName>
</protein>
<dbReference type="AlphaFoldDB" id="A0A8K0UX46"/>
<reference evidence="2" key="1">
    <citation type="journal article" date="2021" name="New Phytol.">
        <title>Evolutionary innovations through gain and loss of genes in the ectomycorrhizal Boletales.</title>
        <authorList>
            <person name="Wu G."/>
            <person name="Miyauchi S."/>
            <person name="Morin E."/>
            <person name="Kuo A."/>
            <person name="Drula E."/>
            <person name="Varga T."/>
            <person name="Kohler A."/>
            <person name="Feng B."/>
            <person name="Cao Y."/>
            <person name="Lipzen A."/>
            <person name="Daum C."/>
            <person name="Hundley H."/>
            <person name="Pangilinan J."/>
            <person name="Johnson J."/>
            <person name="Barry K."/>
            <person name="LaButti K."/>
            <person name="Ng V."/>
            <person name="Ahrendt S."/>
            <person name="Min B."/>
            <person name="Choi I.G."/>
            <person name="Park H."/>
            <person name="Plett J.M."/>
            <person name="Magnuson J."/>
            <person name="Spatafora J.W."/>
            <person name="Nagy L.G."/>
            <person name="Henrissat B."/>
            <person name="Grigoriev I.V."/>
            <person name="Yang Z.L."/>
            <person name="Xu J."/>
            <person name="Martin F.M."/>
        </authorList>
    </citation>
    <scope>NUCLEOTIDE SEQUENCE</scope>
    <source>
        <strain evidence="2">KKN 215</strain>
    </source>
</reference>
<feature type="compositionally biased region" description="Basic and acidic residues" evidence="1">
    <location>
        <begin position="175"/>
        <end position="186"/>
    </location>
</feature>
<evidence type="ECO:0000256" key="1">
    <source>
        <dbReference type="SAM" id="MobiDB-lite"/>
    </source>
</evidence>
<dbReference type="Proteomes" id="UP000813824">
    <property type="component" value="Unassembled WGS sequence"/>
</dbReference>
<feature type="compositionally biased region" description="Basic residues" evidence="1">
    <location>
        <begin position="161"/>
        <end position="174"/>
    </location>
</feature>
<accession>A0A8K0UX46</accession>
<organism evidence="2 3">
    <name type="scientific">Cristinia sonorae</name>
    <dbReference type="NCBI Taxonomy" id="1940300"/>
    <lineage>
        <taxon>Eukaryota</taxon>
        <taxon>Fungi</taxon>
        <taxon>Dikarya</taxon>
        <taxon>Basidiomycota</taxon>
        <taxon>Agaricomycotina</taxon>
        <taxon>Agaricomycetes</taxon>
        <taxon>Agaricomycetidae</taxon>
        <taxon>Agaricales</taxon>
        <taxon>Pleurotineae</taxon>
        <taxon>Stephanosporaceae</taxon>
        <taxon>Cristinia</taxon>
    </lineage>
</organism>
<proteinExistence type="predicted"/>
<keyword evidence="3" id="KW-1185">Reference proteome</keyword>
<name>A0A8K0UX46_9AGAR</name>
<feature type="region of interest" description="Disordered" evidence="1">
    <location>
        <begin position="150"/>
        <end position="186"/>
    </location>
</feature>
<evidence type="ECO:0000313" key="2">
    <source>
        <dbReference type="EMBL" id="KAH8106040.1"/>
    </source>
</evidence>
<sequence>MIEIEWDSHLDERTRRRHPYHRKNSTIHGWVTKIRGTITGNERIRSSGIEEMRRARSERRRRAKQSEERGQSSWRIFSIFRGTRVLKKPRHHHSRSIIVNDIRYGSRDHRGKRPFLHFPHRTHAPHHGHGTMFAGYVSRNKVKHATGIAMNLAAKEERERERRRRQRQRRKEGHHMRVDARGSRRR</sequence>